<gene>
    <name evidence="3" type="ORF">A3D44_01610</name>
</gene>
<keyword evidence="1" id="KW-1133">Transmembrane helix</keyword>
<organism evidence="3 4">
    <name type="scientific">Candidatus Staskawiczbacteria bacterium RIFCSPHIGHO2_02_FULL_42_22</name>
    <dbReference type="NCBI Taxonomy" id="1802207"/>
    <lineage>
        <taxon>Bacteria</taxon>
        <taxon>Candidatus Staskawicziibacteriota</taxon>
    </lineage>
</organism>
<dbReference type="Proteomes" id="UP000178820">
    <property type="component" value="Unassembled WGS sequence"/>
</dbReference>
<dbReference type="Pfam" id="PF03703">
    <property type="entry name" value="bPH_2"/>
    <property type="match status" value="1"/>
</dbReference>
<accession>A0A1G2HZJ6</accession>
<reference evidence="3 4" key="1">
    <citation type="journal article" date="2016" name="Nat. Commun.">
        <title>Thousands of microbial genomes shed light on interconnected biogeochemical processes in an aquifer system.</title>
        <authorList>
            <person name="Anantharaman K."/>
            <person name="Brown C.T."/>
            <person name="Hug L.A."/>
            <person name="Sharon I."/>
            <person name="Castelle C.J."/>
            <person name="Probst A.J."/>
            <person name="Thomas B.C."/>
            <person name="Singh A."/>
            <person name="Wilkins M.J."/>
            <person name="Karaoz U."/>
            <person name="Brodie E.L."/>
            <person name="Williams K.H."/>
            <person name="Hubbard S.S."/>
            <person name="Banfield J.F."/>
        </authorList>
    </citation>
    <scope>NUCLEOTIDE SEQUENCE [LARGE SCALE GENOMIC DNA]</scope>
</reference>
<evidence type="ECO:0000259" key="2">
    <source>
        <dbReference type="Pfam" id="PF03703"/>
    </source>
</evidence>
<proteinExistence type="predicted"/>
<sequence>MEENIHTYHPLGQKTLFMLILRKSGVFFVLVPMLFAGLVSLNYIPVTYVAVTANVLLLFLAFLLFALVLVFAIGWLEYIHYGIFIAQKNLKIKKGLWNKHYETALKLPTVWQYWAAWSKKYVWRSRSYGKQIFCENCPRLANPSRLGVRFHNVCSIISEDITVIPYRHIQDVKIQRSLLDQILGMSDIVITISGEEGQNENFEHKDTVFLPAIEKKSALHIQDMILKKAQVEQMRPWQYYQQNSWAKF</sequence>
<keyword evidence="1" id="KW-0812">Transmembrane</keyword>
<evidence type="ECO:0000313" key="3">
    <source>
        <dbReference type="EMBL" id="OGZ67964.1"/>
    </source>
</evidence>
<protein>
    <recommendedName>
        <fullName evidence="2">YdbS-like PH domain-containing protein</fullName>
    </recommendedName>
</protein>
<keyword evidence="1" id="KW-0472">Membrane</keyword>
<feature type="domain" description="YdbS-like PH" evidence="2">
    <location>
        <begin position="156"/>
        <end position="223"/>
    </location>
</feature>
<dbReference type="AlphaFoldDB" id="A0A1G2HZJ6"/>
<dbReference type="InterPro" id="IPR005182">
    <property type="entry name" value="YdbS-like_PH"/>
</dbReference>
<dbReference type="EMBL" id="MHOT01000026">
    <property type="protein sequence ID" value="OGZ67964.1"/>
    <property type="molecule type" value="Genomic_DNA"/>
</dbReference>
<feature type="transmembrane region" description="Helical" evidence="1">
    <location>
        <begin position="24"/>
        <end position="44"/>
    </location>
</feature>
<feature type="transmembrane region" description="Helical" evidence="1">
    <location>
        <begin position="56"/>
        <end position="84"/>
    </location>
</feature>
<evidence type="ECO:0000256" key="1">
    <source>
        <dbReference type="SAM" id="Phobius"/>
    </source>
</evidence>
<comment type="caution">
    <text evidence="3">The sequence shown here is derived from an EMBL/GenBank/DDBJ whole genome shotgun (WGS) entry which is preliminary data.</text>
</comment>
<name>A0A1G2HZJ6_9BACT</name>
<evidence type="ECO:0000313" key="4">
    <source>
        <dbReference type="Proteomes" id="UP000178820"/>
    </source>
</evidence>